<dbReference type="Proteomes" id="UP000006591">
    <property type="component" value="Chromosome 4"/>
</dbReference>
<accession>A0A0E0GYN0</accession>
<evidence type="ECO:0000256" key="1">
    <source>
        <dbReference type="SAM" id="MobiDB-lite"/>
    </source>
</evidence>
<evidence type="ECO:0000313" key="3">
    <source>
        <dbReference type="Proteomes" id="UP000006591"/>
    </source>
</evidence>
<feature type="region of interest" description="Disordered" evidence="1">
    <location>
        <begin position="90"/>
        <end position="113"/>
    </location>
</feature>
<keyword evidence="3" id="KW-1185">Reference proteome</keyword>
<dbReference type="HOGENOM" id="CLU_2137526_0_0_1"/>
<dbReference type="Gramene" id="ONIVA04G04870.1">
    <property type="protein sequence ID" value="ONIVA04G04870.1"/>
    <property type="gene ID" value="ONIVA04G04870"/>
</dbReference>
<dbReference type="EnsemblPlants" id="ONIVA04G04870.1">
    <property type="protein sequence ID" value="ONIVA04G04870.1"/>
    <property type="gene ID" value="ONIVA04G04870"/>
</dbReference>
<feature type="region of interest" description="Disordered" evidence="1">
    <location>
        <begin position="1"/>
        <end position="46"/>
    </location>
</feature>
<sequence>MAKLPMAPSSSHGSPIHDRFLTAPPPAESRCPHHRGAGACATSSASASAAGQQWIINWVTDEIWFWQTAVAAWDGRRQWLGMRRRGMQRRQRGMRRLWRGMRKRRRRRGMRQR</sequence>
<organism evidence="2">
    <name type="scientific">Oryza nivara</name>
    <name type="common">Indian wild rice</name>
    <name type="synonym">Oryza sativa f. spontanea</name>
    <dbReference type="NCBI Taxonomy" id="4536"/>
    <lineage>
        <taxon>Eukaryota</taxon>
        <taxon>Viridiplantae</taxon>
        <taxon>Streptophyta</taxon>
        <taxon>Embryophyta</taxon>
        <taxon>Tracheophyta</taxon>
        <taxon>Spermatophyta</taxon>
        <taxon>Magnoliopsida</taxon>
        <taxon>Liliopsida</taxon>
        <taxon>Poales</taxon>
        <taxon>Poaceae</taxon>
        <taxon>BOP clade</taxon>
        <taxon>Oryzoideae</taxon>
        <taxon>Oryzeae</taxon>
        <taxon>Oryzinae</taxon>
        <taxon>Oryza</taxon>
    </lineage>
</organism>
<protein>
    <submittedName>
        <fullName evidence="2">Uncharacterized protein</fullName>
    </submittedName>
</protein>
<evidence type="ECO:0000313" key="2">
    <source>
        <dbReference type="EnsemblPlants" id="ONIVA04G04870.1"/>
    </source>
</evidence>
<dbReference type="AlphaFoldDB" id="A0A0E0GYN0"/>
<name>A0A0E0GYN0_ORYNI</name>
<feature type="compositionally biased region" description="Low complexity" evidence="1">
    <location>
        <begin position="37"/>
        <end position="46"/>
    </location>
</feature>
<proteinExistence type="predicted"/>
<reference evidence="2" key="2">
    <citation type="submission" date="2018-04" db="EMBL/GenBank/DDBJ databases">
        <title>OnivRS2 (Oryza nivara Reference Sequence Version 2).</title>
        <authorList>
            <person name="Zhang J."/>
            <person name="Kudrna D."/>
            <person name="Lee S."/>
            <person name="Talag J."/>
            <person name="Rajasekar S."/>
            <person name="Welchert J."/>
            <person name="Hsing Y.-I."/>
            <person name="Wing R.A."/>
        </authorList>
    </citation>
    <scope>NUCLEOTIDE SEQUENCE [LARGE SCALE GENOMIC DNA]</scope>
    <source>
        <strain evidence="2">SL10</strain>
    </source>
</reference>
<reference evidence="2" key="1">
    <citation type="submission" date="2015-04" db="UniProtKB">
        <authorList>
            <consortium name="EnsemblPlants"/>
        </authorList>
    </citation>
    <scope>IDENTIFICATION</scope>
    <source>
        <strain evidence="2">SL10</strain>
    </source>
</reference>